<dbReference type="EMBL" id="AE008923">
    <property type="protein sequence ID" value="AAM36225.1"/>
    <property type="molecule type" value="Genomic_DNA"/>
</dbReference>
<evidence type="ECO:0000313" key="2">
    <source>
        <dbReference type="Proteomes" id="UP000000576"/>
    </source>
</evidence>
<dbReference type="Proteomes" id="UP000000576">
    <property type="component" value="Chromosome"/>
</dbReference>
<gene>
    <name evidence="1" type="ordered locus">XAC1354</name>
</gene>
<organism evidence="1 2">
    <name type="scientific">Xanthomonas axonopodis pv. citri (strain 306)</name>
    <dbReference type="NCBI Taxonomy" id="190486"/>
    <lineage>
        <taxon>Bacteria</taxon>
        <taxon>Pseudomonadati</taxon>
        <taxon>Pseudomonadota</taxon>
        <taxon>Gammaproteobacteria</taxon>
        <taxon>Lysobacterales</taxon>
        <taxon>Lysobacteraceae</taxon>
        <taxon>Xanthomonas</taxon>
    </lineage>
</organism>
<dbReference type="InterPro" id="IPR021250">
    <property type="entry name" value="DUF2789"/>
</dbReference>
<dbReference type="Pfam" id="PF10982">
    <property type="entry name" value="DUF2789"/>
    <property type="match status" value="1"/>
</dbReference>
<protein>
    <recommendedName>
        <fullName evidence="3">DUF2789 domain-containing protein</fullName>
    </recommendedName>
</protein>
<reference evidence="1 2" key="1">
    <citation type="journal article" date="2002" name="Nature">
        <title>Comparison of the genomes of two Xanthomonas pathogens with differing host specificities.</title>
        <authorList>
            <person name="da Silva A.C."/>
            <person name="Ferro J.A."/>
            <person name="Reinach F.C."/>
            <person name="Farah C.S."/>
            <person name="Furlan L.R."/>
            <person name="Quaggio R.B."/>
            <person name="Monteiro-Vitorello C.B."/>
            <person name="Van Sluys M.A."/>
            <person name="Almeida N.F."/>
            <person name="Alves L.M."/>
            <person name="do Amaral A.M."/>
            <person name="Bertolini M.C."/>
            <person name="Camargo L.E."/>
            <person name="Camarotte G."/>
            <person name="Cannavan F."/>
            <person name="Cardozo J."/>
            <person name="Chambergo F."/>
            <person name="Ciapina L.P."/>
            <person name="Cicarelli R.M."/>
            <person name="Coutinho L.L."/>
            <person name="Cursino-Santos J.R."/>
            <person name="El-Dorry H."/>
            <person name="Faria J.B."/>
            <person name="Ferreira A.J."/>
            <person name="Ferreira R.C."/>
            <person name="Ferro M.I."/>
            <person name="Formighieri E.F."/>
            <person name="Franco M.C."/>
            <person name="Greggio C.C."/>
            <person name="Gruber A."/>
            <person name="Katsuyama A.M."/>
            <person name="Kishi L.T."/>
            <person name="Leite R.P."/>
            <person name="Lemos E.G."/>
            <person name="Lemos M.V."/>
            <person name="Locali E.C."/>
            <person name="Machado M.A."/>
            <person name="Madeira A.M."/>
            <person name="Martinez-Rossi N.M."/>
            <person name="Martins E.C."/>
            <person name="Meidanis J."/>
            <person name="Menck C.F."/>
            <person name="Miyaki C.Y."/>
            <person name="Moon D.H."/>
            <person name="Moreira L.M."/>
            <person name="Novo M.T."/>
            <person name="Okura V.K."/>
            <person name="Oliveira M.C."/>
            <person name="Oliveira V.R."/>
            <person name="Pereira H.A."/>
            <person name="Rossi A."/>
            <person name="Sena J.A."/>
            <person name="Silva C."/>
            <person name="de Souza R.F."/>
            <person name="Spinola L.A."/>
            <person name="Takita M.A."/>
            <person name="Tamura R.E."/>
            <person name="Teixeira E.C."/>
            <person name="Tezza R.I."/>
            <person name="Trindade dos Santos M."/>
            <person name="Truffi D."/>
            <person name="Tsai S.M."/>
            <person name="White F.F."/>
            <person name="Setubal J.C."/>
            <person name="Kitajima J.P."/>
        </authorList>
    </citation>
    <scope>NUCLEOTIDE SEQUENCE [LARGE SCALE GENOMIC DNA]</scope>
    <source>
        <strain evidence="1 2">306</strain>
    </source>
</reference>
<accession>A0AAI8ES61</accession>
<dbReference type="KEGG" id="xac:XAC1354"/>
<sequence>MHSTLKLVELASSQRHCRHARQVTRHSVIRTYEGTAMEQPVHPFSELFAQLGLPSDEASIRSFIAEHFPLPGEMRLEEAPFWTPAQSQLLREERLDDADWIVTIDQLNIALHTTAEDTGV</sequence>
<dbReference type="AlphaFoldDB" id="A0AAI8ES61"/>
<dbReference type="Gene3D" id="1.10.10.1130">
    <property type="entry name" value="Uncharacterised protein PF10982, DUF2789"/>
    <property type="match status" value="1"/>
</dbReference>
<evidence type="ECO:0000313" key="1">
    <source>
        <dbReference type="EMBL" id="AAM36225.1"/>
    </source>
</evidence>
<name>A0AAI8ES61_XANAC</name>
<evidence type="ECO:0008006" key="3">
    <source>
        <dbReference type="Google" id="ProtNLM"/>
    </source>
</evidence>
<dbReference type="InterPro" id="IPR038086">
    <property type="entry name" value="DUF2789_sf"/>
</dbReference>
<proteinExistence type="predicted"/>